<name>A0A1E1LFA9_9HELO</name>
<gene>
    <name evidence="2" type="ORF">RCO7_15007</name>
</gene>
<protein>
    <submittedName>
        <fullName evidence="2">Uncharacterized protein</fullName>
    </submittedName>
</protein>
<accession>A0A1E1LFA9</accession>
<feature type="compositionally biased region" description="Low complexity" evidence="1">
    <location>
        <begin position="10"/>
        <end position="38"/>
    </location>
</feature>
<organism evidence="2 3">
    <name type="scientific">Rhynchosporium graminicola</name>
    <dbReference type="NCBI Taxonomy" id="2792576"/>
    <lineage>
        <taxon>Eukaryota</taxon>
        <taxon>Fungi</taxon>
        <taxon>Dikarya</taxon>
        <taxon>Ascomycota</taxon>
        <taxon>Pezizomycotina</taxon>
        <taxon>Leotiomycetes</taxon>
        <taxon>Helotiales</taxon>
        <taxon>Ploettnerulaceae</taxon>
        <taxon>Rhynchosporium</taxon>
    </lineage>
</organism>
<reference evidence="3" key="1">
    <citation type="submission" date="2016-03" db="EMBL/GenBank/DDBJ databases">
        <authorList>
            <person name="Ploux O."/>
        </authorList>
    </citation>
    <scope>NUCLEOTIDE SEQUENCE [LARGE SCALE GENOMIC DNA]</scope>
    <source>
        <strain evidence="3">UK7</strain>
    </source>
</reference>
<dbReference type="EMBL" id="FJUW01000048">
    <property type="protein sequence ID" value="CZT09094.1"/>
    <property type="molecule type" value="Genomic_DNA"/>
</dbReference>
<evidence type="ECO:0000313" key="2">
    <source>
        <dbReference type="EMBL" id="CZT09094.1"/>
    </source>
</evidence>
<dbReference type="STRING" id="914237.A0A1E1LFA9"/>
<dbReference type="InParanoid" id="A0A1E1LFA9"/>
<keyword evidence="3" id="KW-1185">Reference proteome</keyword>
<feature type="compositionally biased region" description="Low complexity" evidence="1">
    <location>
        <begin position="125"/>
        <end position="135"/>
    </location>
</feature>
<sequence length="155" mass="17230">MGLFTRIKRSSTSSSAASTPSNSGSTTPTTATPDPSSTILSASPPPLTKAPSRLSLTKTLTWGKRSQEEKYRRRIASWEKEDQNEWAAPSARNYHKGRKLCKKDQDILRAFEWKVCRSSMEGGRSRSVFSGVSPGCSRMPSVDFERGEEEGLRRE</sequence>
<comment type="caution">
    <text evidence="2">The sequence shown here is derived from an EMBL/GenBank/DDBJ whole genome shotgun (WGS) entry which is preliminary data.</text>
</comment>
<proteinExistence type="predicted"/>
<evidence type="ECO:0000313" key="3">
    <source>
        <dbReference type="Proteomes" id="UP000178129"/>
    </source>
</evidence>
<dbReference type="Proteomes" id="UP000178129">
    <property type="component" value="Unassembled WGS sequence"/>
</dbReference>
<feature type="compositionally biased region" description="Basic and acidic residues" evidence="1">
    <location>
        <begin position="143"/>
        <end position="155"/>
    </location>
</feature>
<feature type="region of interest" description="Disordered" evidence="1">
    <location>
        <begin position="1"/>
        <end position="67"/>
    </location>
</feature>
<dbReference type="AlphaFoldDB" id="A0A1E1LFA9"/>
<feature type="region of interest" description="Disordered" evidence="1">
    <location>
        <begin position="123"/>
        <end position="155"/>
    </location>
</feature>
<evidence type="ECO:0000256" key="1">
    <source>
        <dbReference type="SAM" id="MobiDB-lite"/>
    </source>
</evidence>